<accession>A0A3M6V4K6</accession>
<name>A0A3M6V4K6_POCDA</name>
<dbReference type="AlphaFoldDB" id="A0A3M6V4K6"/>
<dbReference type="EMBL" id="RCHS01000100">
    <property type="protein sequence ID" value="RMX60841.1"/>
    <property type="molecule type" value="Genomic_DNA"/>
</dbReference>
<sequence>MAERSLTGGEKQPVIKNMKFVTHQSLNNLPGRRDTTVRDMVSTDIRILSANGSKTVPSTDFCIVHSYHTMSVTPATPKKIKELTKSSIAKNWSDHYSEGGQQIWHCINIFFL</sequence>
<dbReference type="Proteomes" id="UP000275408">
    <property type="component" value="Unassembled WGS sequence"/>
</dbReference>
<gene>
    <name evidence="1" type="ORF">pdam_00007761</name>
</gene>
<comment type="caution">
    <text evidence="1">The sequence shown here is derived from an EMBL/GenBank/DDBJ whole genome shotgun (WGS) entry which is preliminary data.</text>
</comment>
<protein>
    <submittedName>
        <fullName evidence="1">Uncharacterized protein</fullName>
    </submittedName>
</protein>
<evidence type="ECO:0000313" key="2">
    <source>
        <dbReference type="Proteomes" id="UP000275408"/>
    </source>
</evidence>
<proteinExistence type="predicted"/>
<evidence type="ECO:0000313" key="1">
    <source>
        <dbReference type="EMBL" id="RMX60841.1"/>
    </source>
</evidence>
<keyword evidence="2" id="KW-1185">Reference proteome</keyword>
<organism evidence="1 2">
    <name type="scientific">Pocillopora damicornis</name>
    <name type="common">Cauliflower coral</name>
    <name type="synonym">Millepora damicornis</name>
    <dbReference type="NCBI Taxonomy" id="46731"/>
    <lineage>
        <taxon>Eukaryota</taxon>
        <taxon>Metazoa</taxon>
        <taxon>Cnidaria</taxon>
        <taxon>Anthozoa</taxon>
        <taxon>Hexacorallia</taxon>
        <taxon>Scleractinia</taxon>
        <taxon>Astrocoeniina</taxon>
        <taxon>Pocilloporidae</taxon>
        <taxon>Pocillopora</taxon>
    </lineage>
</organism>
<reference evidence="1 2" key="1">
    <citation type="journal article" date="2018" name="Sci. Rep.">
        <title>Comparative analysis of the Pocillopora damicornis genome highlights role of immune system in coral evolution.</title>
        <authorList>
            <person name="Cunning R."/>
            <person name="Bay R.A."/>
            <person name="Gillette P."/>
            <person name="Baker A.C."/>
            <person name="Traylor-Knowles N."/>
        </authorList>
    </citation>
    <scope>NUCLEOTIDE SEQUENCE [LARGE SCALE GENOMIC DNA]</scope>
    <source>
        <strain evidence="1">RSMAS</strain>
        <tissue evidence="1">Whole animal</tissue>
    </source>
</reference>